<dbReference type="AlphaFoldDB" id="A0A552JC25"/>
<accession>A0A552JC25</accession>
<keyword evidence="1" id="KW-1133">Transmembrane helix</keyword>
<proteinExistence type="predicted"/>
<dbReference type="InterPro" id="IPR013424">
    <property type="entry name" value="Ice-binding_C"/>
</dbReference>
<name>A0A552JC25_9CHRO</name>
<reference evidence="2 3" key="1">
    <citation type="submission" date="2019-01" db="EMBL/GenBank/DDBJ databases">
        <title>Coherence of Microcystis species and biogeography revealed through population genomics.</title>
        <authorList>
            <person name="Perez-Carrascal O.M."/>
            <person name="Terrat Y."/>
            <person name="Giani A."/>
            <person name="Fortin N."/>
            <person name="Tromas N."/>
            <person name="Shapiro B.J."/>
        </authorList>
    </citation>
    <scope>NUCLEOTIDE SEQUENCE [LARGE SCALE GENOMIC DNA]</scope>
    <source>
        <strain evidence="2">Mn_MB_F_20050700_S1D</strain>
    </source>
</reference>
<dbReference type="InterPro" id="IPR026374">
    <property type="entry name" value="Cyano_PEP"/>
</dbReference>
<keyword evidence="1" id="KW-0472">Membrane</keyword>
<feature type="transmembrane region" description="Helical" evidence="1">
    <location>
        <begin position="15"/>
        <end position="31"/>
    </location>
</feature>
<comment type="caution">
    <text evidence="2">The sequence shown here is derived from an EMBL/GenBank/DDBJ whole genome shotgun (WGS) entry which is preliminary data.</text>
</comment>
<evidence type="ECO:0000313" key="3">
    <source>
        <dbReference type="Proteomes" id="UP000319191"/>
    </source>
</evidence>
<protein>
    <submittedName>
        <fullName evidence="2">PEP-CTERM sorting domain-containing protein</fullName>
    </submittedName>
</protein>
<dbReference type="EMBL" id="SFAV01000011">
    <property type="protein sequence ID" value="TRU93315.1"/>
    <property type="molecule type" value="Genomic_DNA"/>
</dbReference>
<keyword evidence="1" id="KW-0812">Transmembrane</keyword>
<dbReference type="Proteomes" id="UP000319191">
    <property type="component" value="Unassembled WGS sequence"/>
</dbReference>
<evidence type="ECO:0000313" key="2">
    <source>
        <dbReference type="EMBL" id="TRU93315.1"/>
    </source>
</evidence>
<organism evidence="2 3">
    <name type="scientific">Microcystis novacekii Mn_MB_F_20050700_S1D</name>
    <dbReference type="NCBI Taxonomy" id="2486266"/>
    <lineage>
        <taxon>Bacteria</taxon>
        <taxon>Bacillati</taxon>
        <taxon>Cyanobacteriota</taxon>
        <taxon>Cyanophyceae</taxon>
        <taxon>Oscillatoriophycideae</taxon>
        <taxon>Chroococcales</taxon>
        <taxon>Microcystaceae</taxon>
        <taxon>Microcystis</taxon>
    </lineage>
</organism>
<gene>
    <name evidence="2" type="ORF">EWV54_01090</name>
</gene>
<sequence>MYQAPQEVQAVPEPSTILGIGVVLGALPVLRKKDVKSNKKKVVQ</sequence>
<dbReference type="NCBIfam" id="TIGR02595">
    <property type="entry name" value="PEP_CTERM"/>
    <property type="match status" value="1"/>
</dbReference>
<dbReference type="NCBIfam" id="TIGR04155">
    <property type="entry name" value="cyano_PEP"/>
    <property type="match status" value="1"/>
</dbReference>
<evidence type="ECO:0000256" key="1">
    <source>
        <dbReference type="SAM" id="Phobius"/>
    </source>
</evidence>